<dbReference type="GO" id="GO:0098542">
    <property type="term" value="P:defense response to other organism"/>
    <property type="evidence" value="ECO:0007669"/>
    <property type="project" value="TreeGrafter"/>
</dbReference>
<reference evidence="2 3" key="1">
    <citation type="journal article" date="2020" name="IScience">
        <title>Genome Sequencing of the Endangered Kingdonia uniflora (Circaeasteraceae, Ranunculales) Reveals Potential Mechanisms of Evolutionary Specialization.</title>
        <authorList>
            <person name="Sun Y."/>
            <person name="Deng T."/>
            <person name="Zhang A."/>
            <person name="Moore M.J."/>
            <person name="Landis J.B."/>
            <person name="Lin N."/>
            <person name="Zhang H."/>
            <person name="Zhang X."/>
            <person name="Huang J."/>
            <person name="Zhang X."/>
            <person name="Sun H."/>
            <person name="Wang H."/>
        </authorList>
    </citation>
    <scope>NUCLEOTIDE SEQUENCE [LARGE SCALE GENOMIC DNA]</scope>
    <source>
        <strain evidence="2">TB1705</strain>
        <tissue evidence="2">Leaf</tissue>
    </source>
</reference>
<dbReference type="Gene3D" id="1.10.10.10">
    <property type="entry name" value="Winged helix-like DNA-binding domain superfamily/Winged helix DNA-binding domain"/>
    <property type="match status" value="1"/>
</dbReference>
<dbReference type="PANTHER" id="PTHR23155">
    <property type="entry name" value="DISEASE RESISTANCE PROTEIN RP"/>
    <property type="match status" value="1"/>
</dbReference>
<dbReference type="Proteomes" id="UP000541444">
    <property type="component" value="Unassembled WGS sequence"/>
</dbReference>
<dbReference type="InterPro" id="IPR036388">
    <property type="entry name" value="WH-like_DNA-bd_sf"/>
</dbReference>
<evidence type="ECO:0000313" key="3">
    <source>
        <dbReference type="Proteomes" id="UP000541444"/>
    </source>
</evidence>
<gene>
    <name evidence="2" type="ORF">GIB67_001251</name>
</gene>
<feature type="domain" description="Disease resistance protein winged helix" evidence="1">
    <location>
        <begin position="52"/>
        <end position="96"/>
    </location>
</feature>
<dbReference type="Pfam" id="PF23559">
    <property type="entry name" value="WHD_DRP"/>
    <property type="match status" value="1"/>
</dbReference>
<dbReference type="OrthoDB" id="2016095at2759"/>
<dbReference type="InterPro" id="IPR058922">
    <property type="entry name" value="WHD_DRP"/>
</dbReference>
<keyword evidence="3" id="KW-1185">Reference proteome</keyword>
<accession>A0A7J7L7V2</accession>
<dbReference type="InterPro" id="IPR044974">
    <property type="entry name" value="Disease_R_plants"/>
</dbReference>
<proteinExistence type="predicted"/>
<organism evidence="2 3">
    <name type="scientific">Kingdonia uniflora</name>
    <dbReference type="NCBI Taxonomy" id="39325"/>
    <lineage>
        <taxon>Eukaryota</taxon>
        <taxon>Viridiplantae</taxon>
        <taxon>Streptophyta</taxon>
        <taxon>Embryophyta</taxon>
        <taxon>Tracheophyta</taxon>
        <taxon>Spermatophyta</taxon>
        <taxon>Magnoliopsida</taxon>
        <taxon>Ranunculales</taxon>
        <taxon>Circaeasteraceae</taxon>
        <taxon>Kingdonia</taxon>
    </lineage>
</organism>
<evidence type="ECO:0000259" key="1">
    <source>
        <dbReference type="Pfam" id="PF23559"/>
    </source>
</evidence>
<protein>
    <recommendedName>
        <fullName evidence="1">Disease resistance protein winged helix domain-containing protein</fullName>
    </recommendedName>
</protein>
<dbReference type="AlphaFoldDB" id="A0A7J7L7V2"/>
<name>A0A7J7L7V2_9MAGN</name>
<dbReference type="PANTHER" id="PTHR23155:SF1156">
    <property type="entry name" value="LEUCINE-RICH REPEAT AND WD REPEAT-CONTAINING PROTEIN 1"/>
    <property type="match status" value="1"/>
</dbReference>
<comment type="caution">
    <text evidence="2">The sequence shown here is derived from an EMBL/GenBank/DDBJ whole genome shotgun (WGS) entry which is preliminary data.</text>
</comment>
<dbReference type="EMBL" id="JACGCM010002563">
    <property type="protein sequence ID" value="KAF6138663.1"/>
    <property type="molecule type" value="Genomic_DNA"/>
</dbReference>
<evidence type="ECO:0000313" key="2">
    <source>
        <dbReference type="EMBL" id="KAF6138663.1"/>
    </source>
</evidence>
<sequence>MPRKRNVDDWEDFLASDIWKFPTAGELALSPLLLSYNALPSHLKHCFTYCAVFPKDHIIEKDLLIKMWMAEGCIRSSETRETRELESIGAEFIDELKLSNDTGKMVSLRHHKVEECYSLKCFPRGIGKLRDLQTLTKFVVSEEGADIGELKDLNNLCGSLCRRYISTSNSVPQLKEAFNSSYETLGEVGDKDDHKYQYHASSSKAINLELPIAEVIARPNLIFFTKGNDNRQLSVFGGLLPSPVSGEVGVMERCRFCFDIITHTKWSPHQPQVSRYLVLAASNTSTRLITTQGTPNFISILLPFLIKYPRRIAASYLTSGIGHQ</sequence>